<dbReference type="CDD" id="cd04088">
    <property type="entry name" value="EFG_mtEFG_II"/>
    <property type="match status" value="1"/>
</dbReference>
<dbReference type="InterPro" id="IPR000640">
    <property type="entry name" value="EFG_V-like"/>
</dbReference>
<dbReference type="SMART" id="SM00889">
    <property type="entry name" value="EFG_IV"/>
    <property type="match status" value="1"/>
</dbReference>
<dbReference type="InterPro" id="IPR047872">
    <property type="entry name" value="EFG_IV"/>
</dbReference>
<dbReference type="NCBIfam" id="TIGR00484">
    <property type="entry name" value="EF-G"/>
    <property type="match status" value="1"/>
</dbReference>
<dbReference type="InterPro" id="IPR009022">
    <property type="entry name" value="EFG_III"/>
</dbReference>
<evidence type="ECO:0000313" key="7">
    <source>
        <dbReference type="EMBL" id="KYZ77630.1"/>
    </source>
</evidence>
<dbReference type="InterPro" id="IPR014721">
    <property type="entry name" value="Ribsml_uS5_D2-typ_fold_subgr"/>
</dbReference>
<dbReference type="SUPFAM" id="SSF52540">
    <property type="entry name" value="P-loop containing nucleoside triphosphate hydrolases"/>
    <property type="match status" value="1"/>
</dbReference>
<dbReference type="InterPro" id="IPR009000">
    <property type="entry name" value="Transl_B-barrel_sf"/>
</dbReference>
<dbReference type="Gene3D" id="3.30.70.870">
    <property type="entry name" value="Elongation Factor G (Translational Gtpase), domain 3"/>
    <property type="match status" value="1"/>
</dbReference>
<dbReference type="SUPFAM" id="SSF50447">
    <property type="entry name" value="Translation proteins"/>
    <property type="match status" value="1"/>
</dbReference>
<proteinExistence type="inferred from homology"/>
<dbReference type="PANTHER" id="PTHR43261">
    <property type="entry name" value="TRANSLATION ELONGATION FACTOR G-RELATED"/>
    <property type="match status" value="1"/>
</dbReference>
<evidence type="ECO:0000259" key="6">
    <source>
        <dbReference type="PROSITE" id="PS51722"/>
    </source>
</evidence>
<dbReference type="InterPro" id="IPR004540">
    <property type="entry name" value="Transl_elong_EFG/EF2"/>
</dbReference>
<dbReference type="NCBIfam" id="NF009891">
    <property type="entry name" value="PRK13351.1-1"/>
    <property type="match status" value="1"/>
</dbReference>
<dbReference type="PANTHER" id="PTHR43261:SF6">
    <property type="entry name" value="ELONGATION FACTOR G-LIKE PROTEIN"/>
    <property type="match status" value="1"/>
</dbReference>
<keyword evidence="4" id="KW-0342">GTP-binding</keyword>
<dbReference type="Pfam" id="PF00679">
    <property type="entry name" value="EFG_C"/>
    <property type="match status" value="1"/>
</dbReference>
<protein>
    <recommendedName>
        <fullName evidence="2 5">Elongation factor G</fullName>
    </recommendedName>
</protein>
<dbReference type="SMART" id="SM00838">
    <property type="entry name" value="EFG_C"/>
    <property type="match status" value="1"/>
</dbReference>
<dbReference type="NCBIfam" id="TIGR00231">
    <property type="entry name" value="small_GTP"/>
    <property type="match status" value="1"/>
</dbReference>
<dbReference type="RefSeq" id="WP_066240347.1">
    <property type="nucleotide sequence ID" value="NZ_LSGP01000013.1"/>
</dbReference>
<name>A0A154BUZ3_ANASB</name>
<dbReference type="Gene3D" id="3.40.50.300">
    <property type="entry name" value="P-loop containing nucleotide triphosphate hydrolases"/>
    <property type="match status" value="1"/>
</dbReference>
<comment type="similarity">
    <text evidence="1">Belongs to the TRAFAC class translation factor GTPase superfamily. Classic translation factor GTPase family. EF-G/EF-2 subfamily.</text>
</comment>
<evidence type="ECO:0000256" key="2">
    <source>
        <dbReference type="ARBA" id="ARBA00017872"/>
    </source>
</evidence>
<dbReference type="OrthoDB" id="9804431at2"/>
<dbReference type="Pfam" id="PF03764">
    <property type="entry name" value="EFG_IV"/>
    <property type="match status" value="1"/>
</dbReference>
<keyword evidence="7" id="KW-0251">Elongation factor</keyword>
<comment type="caution">
    <text evidence="7">The sequence shown here is derived from an EMBL/GenBank/DDBJ whole genome shotgun (WGS) entry which is preliminary data.</text>
</comment>
<keyword evidence="8" id="KW-1185">Reference proteome</keyword>
<dbReference type="GO" id="GO:0032790">
    <property type="term" value="P:ribosome disassembly"/>
    <property type="evidence" value="ECO:0007669"/>
    <property type="project" value="TreeGrafter"/>
</dbReference>
<dbReference type="PROSITE" id="PS51722">
    <property type="entry name" value="G_TR_2"/>
    <property type="match status" value="1"/>
</dbReference>
<dbReference type="GO" id="GO:0005525">
    <property type="term" value="F:GTP binding"/>
    <property type="evidence" value="ECO:0007669"/>
    <property type="project" value="UniProtKB-UniRule"/>
</dbReference>
<organism evidence="7 8">
    <name type="scientific">Anaerosporomusa subterranea</name>
    <dbReference type="NCBI Taxonomy" id="1794912"/>
    <lineage>
        <taxon>Bacteria</taxon>
        <taxon>Bacillati</taxon>
        <taxon>Bacillota</taxon>
        <taxon>Negativicutes</taxon>
        <taxon>Acetonemataceae</taxon>
        <taxon>Anaerosporomusa</taxon>
    </lineage>
</organism>
<evidence type="ECO:0000313" key="8">
    <source>
        <dbReference type="Proteomes" id="UP000076268"/>
    </source>
</evidence>
<dbReference type="NCBIfam" id="NF009379">
    <property type="entry name" value="PRK12740.1-3"/>
    <property type="match status" value="1"/>
</dbReference>
<dbReference type="CDD" id="cd01434">
    <property type="entry name" value="EFG_mtEFG1_IV"/>
    <property type="match status" value="1"/>
</dbReference>
<reference evidence="7 8" key="1">
    <citation type="submission" date="2016-02" db="EMBL/GenBank/DDBJ databases">
        <title>Anaerosporomusa subterraneum gen. nov., sp. nov., a spore-forming obligate anaerobe isolated from saprolite.</title>
        <authorList>
            <person name="Choi J.K."/>
            <person name="Shah M."/>
            <person name="Yee N."/>
        </authorList>
    </citation>
    <scope>NUCLEOTIDE SEQUENCE [LARGE SCALE GENOMIC DNA]</scope>
    <source>
        <strain evidence="7 8">RU4</strain>
    </source>
</reference>
<dbReference type="SUPFAM" id="SSF54211">
    <property type="entry name" value="Ribosomal protein S5 domain 2-like"/>
    <property type="match status" value="1"/>
</dbReference>
<dbReference type="InterPro" id="IPR020568">
    <property type="entry name" value="Ribosomal_Su5_D2-typ_SF"/>
</dbReference>
<keyword evidence="7" id="KW-0648">Protein biosynthesis</keyword>
<dbReference type="FunFam" id="3.30.230.10:FF:000003">
    <property type="entry name" value="Elongation factor G"/>
    <property type="match status" value="1"/>
</dbReference>
<dbReference type="Gene3D" id="3.30.230.10">
    <property type="match status" value="1"/>
</dbReference>
<dbReference type="STRING" id="1794912.AXX12_04670"/>
<gene>
    <name evidence="7" type="primary">fusA</name>
    <name evidence="7" type="ORF">AXX12_04670</name>
</gene>
<dbReference type="InterPro" id="IPR053905">
    <property type="entry name" value="EF-G-like_DII"/>
</dbReference>
<dbReference type="InterPro" id="IPR027417">
    <property type="entry name" value="P-loop_NTPase"/>
</dbReference>
<dbReference type="CDD" id="cd16262">
    <property type="entry name" value="EFG_III"/>
    <property type="match status" value="1"/>
</dbReference>
<dbReference type="Pfam" id="PF14492">
    <property type="entry name" value="EFG_III"/>
    <property type="match status" value="1"/>
</dbReference>
<dbReference type="FunFam" id="3.30.70.240:FF:000001">
    <property type="entry name" value="Elongation factor G"/>
    <property type="match status" value="1"/>
</dbReference>
<dbReference type="Gene3D" id="3.30.70.240">
    <property type="match status" value="1"/>
</dbReference>
<evidence type="ECO:0000256" key="5">
    <source>
        <dbReference type="NCBIfam" id="TIGR00484"/>
    </source>
</evidence>
<dbReference type="Proteomes" id="UP000076268">
    <property type="component" value="Unassembled WGS sequence"/>
</dbReference>
<dbReference type="GO" id="GO:0003924">
    <property type="term" value="F:GTPase activity"/>
    <property type="evidence" value="ECO:0007669"/>
    <property type="project" value="InterPro"/>
</dbReference>
<dbReference type="NCBIfam" id="NF009381">
    <property type="entry name" value="PRK12740.1-5"/>
    <property type="match status" value="1"/>
</dbReference>
<evidence type="ECO:0000256" key="3">
    <source>
        <dbReference type="ARBA" id="ARBA00022741"/>
    </source>
</evidence>
<accession>A0A154BUZ3</accession>
<dbReference type="Pfam" id="PF00009">
    <property type="entry name" value="GTP_EFTU"/>
    <property type="match status" value="1"/>
</dbReference>
<evidence type="ECO:0000256" key="4">
    <source>
        <dbReference type="ARBA" id="ARBA00023134"/>
    </source>
</evidence>
<dbReference type="Pfam" id="PF22042">
    <property type="entry name" value="EF-G_D2"/>
    <property type="match status" value="1"/>
</dbReference>
<dbReference type="InterPro" id="IPR005225">
    <property type="entry name" value="Small_GTP-bd"/>
</dbReference>
<dbReference type="InterPro" id="IPR041095">
    <property type="entry name" value="EFG_II"/>
</dbReference>
<sequence length="695" mass="75775">MKEYKSCSIRNIGIVSHGGAGKSSLAEAFLYNAGAVNRLGRVDDGTATTDFEPEEIKRKVTISAALAPCEWRDHKINCLDTPGYADFVAEVKGVLRAVDGLVVVLCAASGVEVETEKVWRYANESALPRIAFVNKMDRENADFDTVISEMKQNLSGANIVPLTLPIGAVDTFKGIVDLVTMKAYTPANPQGTQYKESDIPADLEDKAQEARQALIEAAAETDDDLLTKYLEGEELSDEEIRNGLIQGISQGKVCPVLCGSAIKNIGVSLLLDAVVKYIPSPESRSVAGVHPSTKAVLERGNTDPFSALVFKTNADPFVGRLSFIRVFSGSLKPDGSLYNASRDKSERIGSIFTLRGKTQDSLTVANAGDIVVVAKLQDTVTGDTLCDKDKPILFDPIAYPKPMFTMSIEAKNKGDEDKLGNALFRMQDEDATFRVEKNTETFQLLVSGLSDMHLDVITERMKRKFGVDVKLSDPKIPFRETARTSVKVEYKHKKQSGGHGQYGHVWLQIDPLPAGSGFEFTENIFGGAVPRQYFPAVEKGVRDAMVNGVLAGYPLTDFKVTLVDGSYHDVDSSEMAFKIAASSALKKGVLQAKPVLLEPIYSLEVTVPEGSMGDIIGDFNSRRGRILGMEPIGNGLGVVRAHAPLAEVFRYSIDLRSLTQGRGSFDMGFDHYEDVPQRIADTIIAAHKKEKEDEE</sequence>
<dbReference type="AlphaFoldDB" id="A0A154BUZ3"/>
<dbReference type="GO" id="GO:0003746">
    <property type="term" value="F:translation elongation factor activity"/>
    <property type="evidence" value="ECO:0007669"/>
    <property type="project" value="UniProtKB-UniRule"/>
</dbReference>
<dbReference type="CDD" id="cd03713">
    <property type="entry name" value="EFG_mtEFG_C"/>
    <property type="match status" value="1"/>
</dbReference>
<dbReference type="InterPro" id="IPR035649">
    <property type="entry name" value="EFG_V"/>
</dbReference>
<feature type="domain" description="Tr-type G" evidence="6">
    <location>
        <begin position="7"/>
        <end position="282"/>
    </location>
</feature>
<dbReference type="InterPro" id="IPR005517">
    <property type="entry name" value="Transl_elong_EFG/EF2_IV"/>
</dbReference>
<dbReference type="PRINTS" id="PR00315">
    <property type="entry name" value="ELONGATNFCT"/>
</dbReference>
<dbReference type="FunFam" id="3.40.50.300:FF:001994">
    <property type="entry name" value="Translation elongation factor G"/>
    <property type="match status" value="1"/>
</dbReference>
<dbReference type="InterPro" id="IPR035647">
    <property type="entry name" value="EFG_III/V"/>
</dbReference>
<dbReference type="EMBL" id="LSGP01000013">
    <property type="protein sequence ID" value="KYZ77630.1"/>
    <property type="molecule type" value="Genomic_DNA"/>
</dbReference>
<dbReference type="Gene3D" id="2.40.30.10">
    <property type="entry name" value="Translation factors"/>
    <property type="match status" value="1"/>
</dbReference>
<dbReference type="CDD" id="cd04170">
    <property type="entry name" value="EF-G_bact"/>
    <property type="match status" value="1"/>
</dbReference>
<keyword evidence="3" id="KW-0547">Nucleotide-binding</keyword>
<dbReference type="SUPFAM" id="SSF54980">
    <property type="entry name" value="EF-G C-terminal domain-like"/>
    <property type="match status" value="2"/>
</dbReference>
<dbReference type="InterPro" id="IPR000795">
    <property type="entry name" value="T_Tr_GTP-bd_dom"/>
</dbReference>
<evidence type="ECO:0000256" key="1">
    <source>
        <dbReference type="ARBA" id="ARBA00005870"/>
    </source>
</evidence>